<feature type="domain" description="HNH" evidence="2">
    <location>
        <begin position="249"/>
        <end position="290"/>
    </location>
</feature>
<dbReference type="InterPro" id="IPR003615">
    <property type="entry name" value="HNH_nuc"/>
</dbReference>
<dbReference type="EMBL" id="MKIE01000001">
    <property type="protein sequence ID" value="OHW63573.1"/>
    <property type="molecule type" value="Genomic_DNA"/>
</dbReference>
<organism evidence="3 4">
    <name type="scientific">Andreesenia angusta</name>
    <dbReference type="NCBI Taxonomy" id="39480"/>
    <lineage>
        <taxon>Bacteria</taxon>
        <taxon>Bacillati</taxon>
        <taxon>Bacillota</taxon>
        <taxon>Tissierellia</taxon>
        <taxon>Tissierellales</taxon>
        <taxon>Gottschalkiaceae</taxon>
        <taxon>Andreesenia</taxon>
    </lineage>
</organism>
<gene>
    <name evidence="3" type="ORF">EUAN_04370</name>
</gene>
<evidence type="ECO:0000313" key="3">
    <source>
        <dbReference type="EMBL" id="OHW63573.1"/>
    </source>
</evidence>
<dbReference type="GO" id="GO:0008270">
    <property type="term" value="F:zinc ion binding"/>
    <property type="evidence" value="ECO:0007669"/>
    <property type="project" value="InterPro"/>
</dbReference>
<keyword evidence="3" id="KW-0540">Nuclease</keyword>
<protein>
    <submittedName>
        <fullName evidence="3">HNH endonuclease</fullName>
    </submittedName>
</protein>
<dbReference type="OrthoDB" id="9779761at2"/>
<dbReference type="RefSeq" id="WP_071061147.1">
    <property type="nucleotide sequence ID" value="NZ_MKIE01000001.1"/>
</dbReference>
<keyword evidence="3" id="KW-0378">Hydrolase</keyword>
<proteinExistence type="predicted"/>
<dbReference type="Pfam" id="PF01844">
    <property type="entry name" value="HNH"/>
    <property type="match status" value="1"/>
</dbReference>
<keyword evidence="4" id="KW-1185">Reference proteome</keyword>
<reference evidence="3 4" key="1">
    <citation type="submission" date="2016-09" db="EMBL/GenBank/DDBJ databases">
        <title>Genome sequence of Eubacterium angustum.</title>
        <authorList>
            <person name="Poehlein A."/>
            <person name="Daniel R."/>
        </authorList>
    </citation>
    <scope>NUCLEOTIDE SEQUENCE [LARGE SCALE GENOMIC DNA]</scope>
    <source>
        <strain evidence="3 4">DSM 1989</strain>
    </source>
</reference>
<comment type="caution">
    <text evidence="3">The sequence shown here is derived from an EMBL/GenBank/DDBJ whole genome shotgun (WGS) entry which is preliminary data.</text>
</comment>
<evidence type="ECO:0000313" key="4">
    <source>
        <dbReference type="Proteomes" id="UP000180254"/>
    </source>
</evidence>
<sequence>MNYFFVFQNKTFKEEHLGGFLWAPKADKNGHTKSHWTMMTNVKKGDVIIHSVHKAIVAISFAISDCYSSSRPDTNFNDWEEDGWRVDTEYRTFQKSILTSDYIDELRKLQPEKYAPFNSRGRGNTGYLFAANAEMFRLIIEETAKVQSSYSYSNQVLELLKTSSDKVLEELSEYSPGLIVESIKSADLKNESNYFKHKGTPKEKQSPIYSNGQKSYPRDRQTALNALAHAHYLCEVDKSHPTFIRKNSDKSYTEPHHLVPMAYSDNFNVSLDVEENIVSLCSNCHNQVHYGEGAEGILRKLYSERKEVLERVGIEVTLKELLQMYSYGLGFFEL</sequence>
<dbReference type="CDD" id="cd00085">
    <property type="entry name" value="HNHc"/>
    <property type="match status" value="1"/>
</dbReference>
<name>A0A1S1VAC7_9FIRM</name>
<dbReference type="GO" id="GO:0003676">
    <property type="term" value="F:nucleic acid binding"/>
    <property type="evidence" value="ECO:0007669"/>
    <property type="project" value="InterPro"/>
</dbReference>
<keyword evidence="3" id="KW-0255">Endonuclease</keyword>
<evidence type="ECO:0000259" key="2">
    <source>
        <dbReference type="Pfam" id="PF01844"/>
    </source>
</evidence>
<dbReference type="Proteomes" id="UP000180254">
    <property type="component" value="Unassembled WGS sequence"/>
</dbReference>
<evidence type="ECO:0000256" key="1">
    <source>
        <dbReference type="SAM" id="MobiDB-lite"/>
    </source>
</evidence>
<dbReference type="AlphaFoldDB" id="A0A1S1VAC7"/>
<accession>A0A1S1VAC7</accession>
<dbReference type="GO" id="GO:0004519">
    <property type="term" value="F:endonuclease activity"/>
    <property type="evidence" value="ECO:0007669"/>
    <property type="project" value="UniProtKB-KW"/>
</dbReference>
<feature type="region of interest" description="Disordered" evidence="1">
    <location>
        <begin position="194"/>
        <end position="215"/>
    </location>
</feature>
<dbReference type="InterPro" id="IPR002711">
    <property type="entry name" value="HNH"/>
</dbReference>